<dbReference type="PANTHER" id="PTHR38767">
    <property type="entry name" value="DNA POLYMERASE III SUBUNIT CHI"/>
    <property type="match status" value="1"/>
</dbReference>
<reference evidence="1 2" key="1">
    <citation type="submission" date="2016-04" db="EMBL/GenBank/DDBJ databases">
        <title>ATOL: Assembling a taxonomically balanced genome-scale reconstruction of the evolutionary history of the Enterobacteriaceae.</title>
        <authorList>
            <person name="Plunkett G.III."/>
            <person name="Neeno-Eckwall E.C."/>
            <person name="Glasner J.D."/>
            <person name="Perna N.T."/>
        </authorList>
    </citation>
    <scope>NUCLEOTIDE SEQUENCE [LARGE SCALE GENOMIC DNA]</scope>
    <source>
        <strain evidence="1 2">ATCC 51605</strain>
    </source>
</reference>
<dbReference type="PATRIC" id="fig|1354251.4.peg.3330"/>
<dbReference type="SUPFAM" id="SSF102400">
    <property type="entry name" value="DNA polymerase III chi subunit"/>
    <property type="match status" value="1"/>
</dbReference>
<organism evidence="1 2">
    <name type="scientific">Buttiauxella brennerae ATCC 51605</name>
    <dbReference type="NCBI Taxonomy" id="1354251"/>
    <lineage>
        <taxon>Bacteria</taxon>
        <taxon>Pseudomonadati</taxon>
        <taxon>Pseudomonadota</taxon>
        <taxon>Gammaproteobacteria</taxon>
        <taxon>Enterobacterales</taxon>
        <taxon>Enterobacteriaceae</taxon>
        <taxon>Buttiauxella</taxon>
    </lineage>
</organism>
<dbReference type="Pfam" id="PF04364">
    <property type="entry name" value="DNA_pol3_chi"/>
    <property type="match status" value="1"/>
</dbReference>
<sequence length="165" mass="18461">MREKHHSQEKAGLMKNATFYLLDNDTPSGELSAVEALVCELAAESFRAGKRLLIACVDEQQAIRLDEALWQRDAHAFVPHNLAGEGPRYGAPVELAWPQRRGSSPRDVLISLLPQFADFATAFHEVIDFVPYEDTQKQLARDRYKAYRVAGFHLTTATHTPPGTT</sequence>
<dbReference type="GO" id="GO:0006260">
    <property type="term" value="P:DNA replication"/>
    <property type="evidence" value="ECO:0007669"/>
    <property type="project" value="InterPro"/>
</dbReference>
<dbReference type="Proteomes" id="UP000078410">
    <property type="component" value="Unassembled WGS sequence"/>
</dbReference>
<dbReference type="InterPro" id="IPR036768">
    <property type="entry name" value="PolIII_chi_sf"/>
</dbReference>
<comment type="caution">
    <text evidence="1">The sequence shown here is derived from an EMBL/GenBank/DDBJ whole genome shotgun (WGS) entry which is preliminary data.</text>
</comment>
<evidence type="ECO:0000313" key="2">
    <source>
        <dbReference type="Proteomes" id="UP000078410"/>
    </source>
</evidence>
<proteinExistence type="predicted"/>
<dbReference type="EC" id="2.7.7.7" evidence="1"/>
<dbReference type="PANTHER" id="PTHR38767:SF1">
    <property type="entry name" value="DNA POLYMERASE III SUBUNIT CHI"/>
    <property type="match status" value="1"/>
</dbReference>
<dbReference type="AlphaFoldDB" id="A0A1B7IJM7"/>
<keyword evidence="1" id="KW-0808">Transferase</keyword>
<dbReference type="FunFam" id="3.40.50.10110:FF:000001">
    <property type="entry name" value="DNA polymerase III subunit chi"/>
    <property type="match status" value="1"/>
</dbReference>
<dbReference type="GO" id="GO:0003887">
    <property type="term" value="F:DNA-directed DNA polymerase activity"/>
    <property type="evidence" value="ECO:0007669"/>
    <property type="project" value="UniProtKB-EC"/>
</dbReference>
<evidence type="ECO:0000313" key="1">
    <source>
        <dbReference type="EMBL" id="OAT29699.1"/>
    </source>
</evidence>
<keyword evidence="2" id="KW-1185">Reference proteome</keyword>
<dbReference type="EMBL" id="LXER01000029">
    <property type="protein sequence ID" value="OAT29699.1"/>
    <property type="molecule type" value="Genomic_DNA"/>
</dbReference>
<protein>
    <submittedName>
        <fullName evidence="1">DNA polymerase III chi subunit</fullName>
        <ecNumber evidence="1">2.7.7.7</ecNumber>
    </submittedName>
</protein>
<name>A0A1B7IJM7_9ENTR</name>
<gene>
    <name evidence="1" type="ORF">M975_3237</name>
</gene>
<dbReference type="Gene3D" id="3.40.50.10110">
    <property type="entry name" value="DNA polymerase III subunit chi"/>
    <property type="match status" value="1"/>
</dbReference>
<keyword evidence="1" id="KW-0548">Nucleotidyltransferase</keyword>
<dbReference type="GO" id="GO:0032298">
    <property type="term" value="P:positive regulation of DNA-templated DNA replication initiation"/>
    <property type="evidence" value="ECO:0007669"/>
    <property type="project" value="TreeGrafter"/>
</dbReference>
<accession>A0A1B7IJM7</accession>
<dbReference type="InterPro" id="IPR007459">
    <property type="entry name" value="DNA_pol3_chi"/>
</dbReference>
<dbReference type="GO" id="GO:0003677">
    <property type="term" value="F:DNA binding"/>
    <property type="evidence" value="ECO:0007669"/>
    <property type="project" value="InterPro"/>
</dbReference>